<keyword evidence="1" id="KW-0472">Membrane</keyword>
<accession>Q9WWQ3</accession>
<dbReference type="EMBL" id="AB011418">
    <property type="protein sequence ID" value="BAA81785.1"/>
    <property type="molecule type" value="Genomic_DNA"/>
</dbReference>
<keyword evidence="1" id="KW-1133">Transmembrane helix</keyword>
<dbReference type="AlphaFoldDB" id="Q9WWQ3"/>
<evidence type="ECO:0000256" key="1">
    <source>
        <dbReference type="SAM" id="Phobius"/>
    </source>
</evidence>
<feature type="transmembrane region" description="Helical" evidence="1">
    <location>
        <begin position="42"/>
        <end position="67"/>
    </location>
</feature>
<protein>
    <submittedName>
        <fullName evidence="2">Orf1, orf2, orf3, mstI, orf5, orf6, orf7 genes, partial and</fullName>
    </submittedName>
</protein>
<feature type="transmembrane region" description="Helical" evidence="1">
    <location>
        <begin position="74"/>
        <end position="92"/>
    </location>
</feature>
<proteinExistence type="predicted"/>
<name>Q9WWQ3_ALTSP</name>
<keyword evidence="1" id="KW-0812">Transmembrane</keyword>
<feature type="transmembrane region" description="Helical" evidence="1">
    <location>
        <begin position="104"/>
        <end position="127"/>
    </location>
</feature>
<organism evidence="2">
    <name type="scientific">Alteromonas sp. (strain B-10-31)</name>
    <dbReference type="NCBI Taxonomy" id="29456"/>
    <lineage>
        <taxon>Bacteria</taxon>
        <taxon>Pseudomonadati</taxon>
        <taxon>Pseudomonadota</taxon>
        <taxon>Gammaproteobacteria</taxon>
        <taxon>Alteromonadales</taxon>
        <taxon>Alteromonadaceae</taxon>
        <taxon>Alteromonas/Salinimonas group</taxon>
        <taxon>Alteromonas</taxon>
    </lineage>
</organism>
<reference evidence="2" key="1">
    <citation type="submission" date="1998-02" db="EMBL/GenBank/DDBJ databases">
        <title>Cloning and nucleotide sequence of the gene encoding a serine proteinase inhibitor named marinostatin from a marine bacterium, Alteromonas sp. strain B-10-31.</title>
        <authorList>
            <person name="Miyamoto K."/>
            <person name="Tsujibo H."/>
            <person name="Hikita Y."/>
            <person name="Tanaka K."/>
            <person name="Miyamoto S."/>
            <person name="Hishimoto M."/>
            <person name="Imada C."/>
            <person name="Kamei K."/>
            <person name="Hara S."/>
            <person name="Inamori Y."/>
        </authorList>
    </citation>
    <scope>NUCLEOTIDE SEQUENCE</scope>
    <source>
        <strain evidence="2">B-10-31</strain>
    </source>
</reference>
<sequence>MQNLSYIPRFVNFQPFKLTWLLILIPNYLISAIDTLSDGTELLTFFNILITMASVLEVSGCLCYILGVRLLNKSFWKLVLILAIVDFIRFFYEGLQAPMISTETGFWLILQVTLTYCCYAMIYLYAYESEGIWEEEK</sequence>
<evidence type="ECO:0000313" key="2">
    <source>
        <dbReference type="EMBL" id="BAA81785.1"/>
    </source>
</evidence>